<gene>
    <name evidence="1" type="ORF">PI95_023540</name>
</gene>
<reference evidence="1 2" key="1">
    <citation type="journal article" date="2015" name="Genome Announc.">
        <title>Draft Genome Sequence of Cyanobacterium Hassallia byssoidea Strain VB512170, Isolated from Monuments in India.</title>
        <authorList>
            <person name="Singh D."/>
            <person name="Chandrababunaidu M.M."/>
            <person name="Panda A."/>
            <person name="Sen D."/>
            <person name="Bhattacharyya S."/>
            <person name="Adhikary S.P."/>
            <person name="Tripathy S."/>
        </authorList>
    </citation>
    <scope>NUCLEOTIDE SEQUENCE [LARGE SCALE GENOMIC DNA]</scope>
    <source>
        <strain evidence="1 2">VB512170</strain>
    </source>
</reference>
<evidence type="ECO:0000313" key="2">
    <source>
        <dbReference type="Proteomes" id="UP000031549"/>
    </source>
</evidence>
<dbReference type="EMBL" id="JTCM02000069">
    <property type="protein sequence ID" value="NEU75448.1"/>
    <property type="molecule type" value="Genomic_DNA"/>
</dbReference>
<proteinExistence type="predicted"/>
<keyword evidence="2" id="KW-1185">Reference proteome</keyword>
<protein>
    <submittedName>
        <fullName evidence="1">Uncharacterized protein</fullName>
    </submittedName>
</protein>
<comment type="caution">
    <text evidence="1">The sequence shown here is derived from an EMBL/GenBank/DDBJ whole genome shotgun (WGS) entry which is preliminary data.</text>
</comment>
<sequence length="63" mass="6831">MNKTLLSTLIFAFLLLFILSPFAALASLMLVLLVGAFFSLVGNIFQAIIGSNSDSRSQKEAHE</sequence>
<name>A0A846HER0_9CYAN</name>
<organism evidence="1 2">
    <name type="scientific">Hassallia byssoidea VB512170</name>
    <dbReference type="NCBI Taxonomy" id="1304833"/>
    <lineage>
        <taxon>Bacteria</taxon>
        <taxon>Bacillati</taxon>
        <taxon>Cyanobacteriota</taxon>
        <taxon>Cyanophyceae</taxon>
        <taxon>Nostocales</taxon>
        <taxon>Tolypothrichaceae</taxon>
        <taxon>Hassallia</taxon>
    </lineage>
</organism>
<dbReference type="Proteomes" id="UP000031549">
    <property type="component" value="Unassembled WGS sequence"/>
</dbReference>
<evidence type="ECO:0000313" key="1">
    <source>
        <dbReference type="EMBL" id="NEU75448.1"/>
    </source>
</evidence>
<accession>A0A846HER0</accession>
<dbReference type="AlphaFoldDB" id="A0A846HER0"/>
<dbReference type="RefSeq" id="WP_039754464.1">
    <property type="nucleotide sequence ID" value="NZ_JTCM02000069.1"/>
</dbReference>